<comment type="subcellular location">
    <subcellularLocation>
        <location evidence="1">Membrane</location>
        <topology evidence="1">Single-pass membrane protein</topology>
    </subcellularLocation>
</comment>
<accession>A0ABX2ERM0</accession>
<evidence type="ECO:0000313" key="7">
    <source>
        <dbReference type="EMBL" id="NRF71372.1"/>
    </source>
</evidence>
<keyword evidence="2 5" id="KW-0812">Transmembrane</keyword>
<keyword evidence="8" id="KW-1185">Reference proteome</keyword>
<dbReference type="CDD" id="cd16424">
    <property type="entry name" value="VirB8"/>
    <property type="match status" value="1"/>
</dbReference>
<protein>
    <submittedName>
        <fullName evidence="7">Type IV secretion system protein</fullName>
    </submittedName>
</protein>
<evidence type="ECO:0000256" key="2">
    <source>
        <dbReference type="ARBA" id="ARBA00022692"/>
    </source>
</evidence>
<evidence type="ECO:0000313" key="8">
    <source>
        <dbReference type="Proteomes" id="UP000737171"/>
    </source>
</evidence>
<feature type="domain" description="Bacterial virulence protein VirB8" evidence="6">
    <location>
        <begin position="25"/>
        <end position="236"/>
    </location>
</feature>
<evidence type="ECO:0000256" key="5">
    <source>
        <dbReference type="SAM" id="Phobius"/>
    </source>
</evidence>
<dbReference type="Gene3D" id="3.10.450.230">
    <property type="entry name" value="VirB8 protein"/>
    <property type="match status" value="1"/>
</dbReference>
<dbReference type="InterPro" id="IPR032710">
    <property type="entry name" value="NTF2-like_dom_sf"/>
</dbReference>
<dbReference type="RefSeq" id="WP_173132393.1">
    <property type="nucleotide sequence ID" value="NZ_JABRWJ010000011.1"/>
</dbReference>
<gene>
    <name evidence="7" type="ORF">HLB44_30745</name>
</gene>
<organism evidence="7 8">
    <name type="scientific">Pseudaquabacterium terrae</name>
    <dbReference type="NCBI Taxonomy" id="2732868"/>
    <lineage>
        <taxon>Bacteria</taxon>
        <taxon>Pseudomonadati</taxon>
        <taxon>Pseudomonadota</taxon>
        <taxon>Betaproteobacteria</taxon>
        <taxon>Burkholderiales</taxon>
        <taxon>Sphaerotilaceae</taxon>
        <taxon>Pseudaquabacterium</taxon>
    </lineage>
</organism>
<dbReference type="Pfam" id="PF04335">
    <property type="entry name" value="VirB8"/>
    <property type="match status" value="1"/>
</dbReference>
<evidence type="ECO:0000256" key="1">
    <source>
        <dbReference type="ARBA" id="ARBA00004167"/>
    </source>
</evidence>
<dbReference type="Proteomes" id="UP000737171">
    <property type="component" value="Unassembled WGS sequence"/>
</dbReference>
<reference evidence="7 8" key="1">
    <citation type="submission" date="2020-05" db="EMBL/GenBank/DDBJ databases">
        <title>Aquincola sp. isolate from soil.</title>
        <authorList>
            <person name="Han J."/>
            <person name="Kim D.-U."/>
        </authorList>
    </citation>
    <scope>NUCLEOTIDE SEQUENCE [LARGE SCALE GENOMIC DNA]</scope>
    <source>
        <strain evidence="7 8">S2</strain>
    </source>
</reference>
<comment type="caution">
    <text evidence="7">The sequence shown here is derived from an EMBL/GenBank/DDBJ whole genome shotgun (WGS) entry which is preliminary data.</text>
</comment>
<feature type="transmembrane region" description="Helical" evidence="5">
    <location>
        <begin position="40"/>
        <end position="63"/>
    </location>
</feature>
<keyword evidence="3 5" id="KW-1133">Transmembrane helix</keyword>
<evidence type="ECO:0000259" key="6">
    <source>
        <dbReference type="Pfam" id="PF04335"/>
    </source>
</evidence>
<proteinExistence type="predicted"/>
<sequence>MSVADTMKLPASPAALKALAESSGWEVETRAVLARSERRAWLISAASVGIAVLGMAAATAQYLKPPPAAKVLMVDKTTGETVVLPNLDDSSSVPQVAAMDLHNAAVYVRARESYNYSMLGADYQQVARMSTPELFRPYQTLFTGPEALHEKLKDNELRRVTVISVRPTTGSQYGRGGEALVTYEREVRNQSTTQPIVTRYTATVRYEYRPGAVKKDVDRLENPFGFVVTGYRTDAEVAASRIEPAAPAGGPSLPGGV</sequence>
<dbReference type="SUPFAM" id="SSF54427">
    <property type="entry name" value="NTF2-like"/>
    <property type="match status" value="1"/>
</dbReference>
<evidence type="ECO:0000256" key="4">
    <source>
        <dbReference type="ARBA" id="ARBA00023136"/>
    </source>
</evidence>
<name>A0ABX2ERM0_9BURK</name>
<dbReference type="InterPro" id="IPR007430">
    <property type="entry name" value="VirB8"/>
</dbReference>
<evidence type="ECO:0000256" key="3">
    <source>
        <dbReference type="ARBA" id="ARBA00022989"/>
    </source>
</evidence>
<dbReference type="EMBL" id="JABRWJ010000011">
    <property type="protein sequence ID" value="NRF71372.1"/>
    <property type="molecule type" value="Genomic_DNA"/>
</dbReference>
<keyword evidence="4 5" id="KW-0472">Membrane</keyword>